<gene>
    <name evidence="1" type="ORF">VMCG_10605</name>
</gene>
<accession>A0A423V9I2</accession>
<evidence type="ECO:0000313" key="1">
    <source>
        <dbReference type="EMBL" id="ROV87578.1"/>
    </source>
</evidence>
<evidence type="ECO:0008006" key="3">
    <source>
        <dbReference type="Google" id="ProtNLM"/>
    </source>
</evidence>
<dbReference type="InterPro" id="IPR042099">
    <property type="entry name" value="ANL_N_sf"/>
</dbReference>
<dbReference type="PROSITE" id="PS00455">
    <property type="entry name" value="AMP_BINDING"/>
    <property type="match status" value="1"/>
</dbReference>
<proteinExistence type="predicted"/>
<evidence type="ECO:0000313" key="2">
    <source>
        <dbReference type="Proteomes" id="UP000283895"/>
    </source>
</evidence>
<dbReference type="InterPro" id="IPR020845">
    <property type="entry name" value="AMP-binding_CS"/>
</dbReference>
<reference evidence="1 2" key="1">
    <citation type="submission" date="2015-09" db="EMBL/GenBank/DDBJ databases">
        <title>Host preference determinants of Valsa canker pathogens revealed by comparative genomics.</title>
        <authorList>
            <person name="Yin Z."/>
            <person name="Huang L."/>
        </authorList>
    </citation>
    <scope>NUCLEOTIDE SEQUENCE [LARGE SCALE GENOMIC DNA]</scope>
    <source>
        <strain evidence="1 2">03-1</strain>
    </source>
</reference>
<dbReference type="EMBL" id="LKEA01000092">
    <property type="protein sequence ID" value="ROV87578.1"/>
    <property type="molecule type" value="Genomic_DNA"/>
</dbReference>
<dbReference type="SUPFAM" id="SSF56801">
    <property type="entry name" value="Acetyl-CoA synthetase-like"/>
    <property type="match status" value="1"/>
</dbReference>
<organism evidence="1 2">
    <name type="scientific">Cytospora schulzeri</name>
    <dbReference type="NCBI Taxonomy" id="448051"/>
    <lineage>
        <taxon>Eukaryota</taxon>
        <taxon>Fungi</taxon>
        <taxon>Dikarya</taxon>
        <taxon>Ascomycota</taxon>
        <taxon>Pezizomycotina</taxon>
        <taxon>Sordariomycetes</taxon>
        <taxon>Sordariomycetidae</taxon>
        <taxon>Diaporthales</taxon>
        <taxon>Cytosporaceae</taxon>
        <taxon>Cytospora</taxon>
    </lineage>
</organism>
<comment type="caution">
    <text evidence="1">The sequence shown here is derived from an EMBL/GenBank/DDBJ whole genome shotgun (WGS) entry which is preliminary data.</text>
</comment>
<keyword evidence="2" id="KW-1185">Reference proteome</keyword>
<sequence>MSMMEFGQRLLPRVVDHYTQTHPSRVYATIPASATDLSNGFRDVTMAKLAAILEGILGVGHLNAIAYIGPADIRYAAMFLAAVQCGYKNEGLVIRSECRALFYSEEMGMVSEALSSSQLPGVVMKTVPSLDELLPTPEDTAHYRYEKTFDEARDEPCLILHSSGSTGDPKLVTT</sequence>
<protein>
    <recommendedName>
        <fullName evidence="3">AMP-dependent synthetase/ligase domain-containing protein</fullName>
    </recommendedName>
</protein>
<dbReference type="STRING" id="356882.A0A423V9I2"/>
<dbReference type="Gene3D" id="3.40.50.12780">
    <property type="entry name" value="N-terminal domain of ligase-like"/>
    <property type="match status" value="1"/>
</dbReference>
<name>A0A423V9I2_9PEZI</name>
<dbReference type="OrthoDB" id="429813at2759"/>
<dbReference type="AlphaFoldDB" id="A0A423V9I2"/>
<dbReference type="Proteomes" id="UP000283895">
    <property type="component" value="Unassembled WGS sequence"/>
</dbReference>